<dbReference type="SUPFAM" id="SSF55031">
    <property type="entry name" value="Bacterial exopeptidase dimerisation domain"/>
    <property type="match status" value="1"/>
</dbReference>
<keyword evidence="14" id="KW-1185">Reference proteome</keyword>
<evidence type="ECO:0000256" key="8">
    <source>
        <dbReference type="ARBA" id="ARBA00022801"/>
    </source>
</evidence>
<dbReference type="InterPro" id="IPR002933">
    <property type="entry name" value="Peptidase_M20"/>
</dbReference>
<dbReference type="GO" id="GO:0016787">
    <property type="term" value="F:hydrolase activity"/>
    <property type="evidence" value="ECO:0007669"/>
    <property type="project" value="UniProtKB-KW"/>
</dbReference>
<evidence type="ECO:0000256" key="3">
    <source>
        <dbReference type="ARBA" id="ARBA00011738"/>
    </source>
</evidence>
<dbReference type="SUPFAM" id="SSF51645">
    <property type="entry name" value="Malate synthase G"/>
    <property type="match status" value="1"/>
</dbReference>
<evidence type="ECO:0000256" key="7">
    <source>
        <dbReference type="ARBA" id="ARBA00022723"/>
    </source>
</evidence>
<dbReference type="Gene3D" id="1.20.1220.12">
    <property type="entry name" value="Malate synthase, domain III"/>
    <property type="match status" value="1"/>
</dbReference>
<dbReference type="Pfam" id="PF01546">
    <property type="entry name" value="Peptidase_M20"/>
    <property type="match status" value="1"/>
</dbReference>
<dbReference type="InterPro" id="IPR044856">
    <property type="entry name" value="Malate_synth_C_sf"/>
</dbReference>
<name>A0ABW1ZS70_9DEIO</name>
<keyword evidence="6" id="KW-0808">Transferase</keyword>
<evidence type="ECO:0000256" key="1">
    <source>
        <dbReference type="ARBA" id="ARBA00001936"/>
    </source>
</evidence>
<feature type="domain" description="Malate synthase C-terminal" evidence="12">
    <location>
        <begin position="294"/>
        <end position="353"/>
    </location>
</feature>
<dbReference type="Proteomes" id="UP001596317">
    <property type="component" value="Unassembled WGS sequence"/>
</dbReference>
<keyword evidence="5" id="KW-0816">Tricarboxylic acid cycle</keyword>
<dbReference type="RefSeq" id="WP_380059143.1">
    <property type="nucleotide sequence ID" value="NZ_JBHSWB010000003.1"/>
</dbReference>
<dbReference type="InterPro" id="IPR046363">
    <property type="entry name" value="MS_N_TIM-barrel_dom"/>
</dbReference>
<organism evidence="13 14">
    <name type="scientific">Deinococcus multiflagellatus</name>
    <dbReference type="NCBI Taxonomy" id="1656887"/>
    <lineage>
        <taxon>Bacteria</taxon>
        <taxon>Thermotogati</taxon>
        <taxon>Deinococcota</taxon>
        <taxon>Deinococci</taxon>
        <taxon>Deinococcales</taxon>
        <taxon>Deinococcaceae</taxon>
        <taxon>Deinococcus</taxon>
    </lineage>
</organism>
<comment type="subunit">
    <text evidence="3">Homodimer.</text>
</comment>
<dbReference type="InterPro" id="IPR036264">
    <property type="entry name" value="Bact_exopeptidase_dim_dom"/>
</dbReference>
<evidence type="ECO:0000256" key="2">
    <source>
        <dbReference type="ARBA" id="ARBA00006153"/>
    </source>
</evidence>
<accession>A0ABW1ZS70</accession>
<evidence type="ECO:0000313" key="13">
    <source>
        <dbReference type="EMBL" id="MFC6663344.1"/>
    </source>
</evidence>
<gene>
    <name evidence="13" type="ORF">ACFP90_25240</name>
</gene>
<protein>
    <submittedName>
        <fullName evidence="13">Hydantoinase/carbamoylase family amidase</fullName>
        <ecNumber evidence="13">3.5.-.-</ecNumber>
    </submittedName>
</protein>
<dbReference type="Pfam" id="PF01274">
    <property type="entry name" value="MS_TIM-barrel"/>
    <property type="match status" value="1"/>
</dbReference>
<evidence type="ECO:0000256" key="5">
    <source>
        <dbReference type="ARBA" id="ARBA00022532"/>
    </source>
</evidence>
<dbReference type="EMBL" id="JBHSWB010000003">
    <property type="protein sequence ID" value="MFC6663344.1"/>
    <property type="molecule type" value="Genomic_DNA"/>
</dbReference>
<dbReference type="Gene3D" id="3.40.630.10">
    <property type="entry name" value="Zn peptidases"/>
    <property type="match status" value="1"/>
</dbReference>
<evidence type="ECO:0000313" key="14">
    <source>
        <dbReference type="Proteomes" id="UP001596317"/>
    </source>
</evidence>
<dbReference type="Pfam" id="PF20659">
    <property type="entry name" value="MS_C"/>
    <property type="match status" value="1"/>
</dbReference>
<dbReference type="PROSITE" id="PS00758">
    <property type="entry name" value="ARGE_DAPE_CPG2_1"/>
    <property type="match status" value="1"/>
</dbReference>
<dbReference type="InterPro" id="IPR011076">
    <property type="entry name" value="Malate_synth_sf"/>
</dbReference>
<dbReference type="InterPro" id="IPR001261">
    <property type="entry name" value="ArgE/DapE_CS"/>
</dbReference>
<reference evidence="14" key="1">
    <citation type="journal article" date="2019" name="Int. J. Syst. Evol. Microbiol.">
        <title>The Global Catalogue of Microorganisms (GCM) 10K type strain sequencing project: providing services to taxonomists for standard genome sequencing and annotation.</title>
        <authorList>
            <consortium name="The Broad Institute Genomics Platform"/>
            <consortium name="The Broad Institute Genome Sequencing Center for Infectious Disease"/>
            <person name="Wu L."/>
            <person name="Ma J."/>
        </authorList>
    </citation>
    <scope>NUCLEOTIDE SEQUENCE [LARGE SCALE GENOMIC DNA]</scope>
    <source>
        <strain evidence="14">CCUG 63830</strain>
    </source>
</reference>
<dbReference type="NCBIfam" id="TIGR01879">
    <property type="entry name" value="hydantase"/>
    <property type="match status" value="1"/>
</dbReference>
<dbReference type="EC" id="3.5.-.-" evidence="13"/>
<evidence type="ECO:0000259" key="12">
    <source>
        <dbReference type="Pfam" id="PF20659"/>
    </source>
</evidence>
<dbReference type="InterPro" id="IPR048355">
    <property type="entry name" value="MS_C"/>
</dbReference>
<keyword evidence="9" id="KW-0464">Manganese</keyword>
<evidence type="ECO:0000256" key="6">
    <source>
        <dbReference type="ARBA" id="ARBA00022679"/>
    </source>
</evidence>
<comment type="catalytic activity">
    <reaction evidence="10">
        <text>glyoxylate + acetyl-CoA + H2O = (S)-malate + CoA + H(+)</text>
        <dbReference type="Rhea" id="RHEA:18181"/>
        <dbReference type="ChEBI" id="CHEBI:15377"/>
        <dbReference type="ChEBI" id="CHEBI:15378"/>
        <dbReference type="ChEBI" id="CHEBI:15589"/>
        <dbReference type="ChEBI" id="CHEBI:36655"/>
        <dbReference type="ChEBI" id="CHEBI:57287"/>
        <dbReference type="ChEBI" id="CHEBI:57288"/>
        <dbReference type="EC" id="2.3.3.9"/>
    </reaction>
</comment>
<feature type="domain" description="Malate synthase TIM barrel" evidence="11">
    <location>
        <begin position="91"/>
        <end position="255"/>
    </location>
</feature>
<evidence type="ECO:0000256" key="9">
    <source>
        <dbReference type="ARBA" id="ARBA00023211"/>
    </source>
</evidence>
<evidence type="ECO:0000259" key="11">
    <source>
        <dbReference type="Pfam" id="PF01274"/>
    </source>
</evidence>
<dbReference type="PANTHER" id="PTHR32494:SF19">
    <property type="entry name" value="ALLANTOATE DEIMINASE-RELATED"/>
    <property type="match status" value="1"/>
</dbReference>
<keyword evidence="4" id="KW-0329">Glyoxylate bypass</keyword>
<dbReference type="PANTHER" id="PTHR32494">
    <property type="entry name" value="ALLANTOATE DEIMINASE-RELATED"/>
    <property type="match status" value="1"/>
</dbReference>
<comment type="cofactor">
    <cofactor evidence="1">
        <name>Mn(2+)</name>
        <dbReference type="ChEBI" id="CHEBI:29035"/>
    </cofactor>
</comment>
<sequence>MEASDHAALAAALGSDADAVVLDFDDTFAPTPTNVAAAYGALPGALASPGAWLARPRALYARQPGLTFGGIPARAALCDLAALLTALPGRWPHLYLPKLETVAQAQAWALALRTAEAHLGLGPGTLRVCLQIETWPGLLAADRLLFELRDWAYGLNAGRWDYVFSVVKTVGPTWAGPLPPRSGLGMDVDAMRAYAEALVAVCRARGAQAVGGTAALSPDPHDPGPALAAVQADKAREAAQGFVGAWAGRPDLIGAVRAGLALGAPASSPVTPSPVTPARLLALPDPGPLDPAEVEDTAALALAVFRAWFAGQGVVERAGRLEDTATAELARALLGQWVRVQAPLQDGRPLTPGAYLALRRRLCPDLSPEARLLDHLVLSPTPPAYFPHEAQVLGLCGPGLRAPEAPLTAPHPDHPSPVADLGPLARRALAACAELARFTETPGEITRTFLCPQSREVTAYFSAWAHDLGLNVRLDAAGNLRARREGPAPESPTLYLGSHVDTVPNAGAYDGVLGVTLAYAVAEALRAAPLPFALELLAFSEEEGVRFGVPFIGSRALVGTLDEVLGRQDAQGISVRGALEAYGLTPAELPEAEVRGPSVGFLELHIEQGPVLQAAGAPLGVVTAIAGQNRLRLDFAGQAAHAGTTPMAHRRDALAAAARFVVAAEELARATPGLVATVGMLSAHPGAINVIPGRRTPPWTFAMNRTPRARRP</sequence>
<dbReference type="InterPro" id="IPR001465">
    <property type="entry name" value="Malate_synthase_TIM"/>
</dbReference>
<dbReference type="InterPro" id="IPR010158">
    <property type="entry name" value="Amidase_Cbmase"/>
</dbReference>
<keyword evidence="7" id="KW-0479">Metal-binding</keyword>
<dbReference type="Gene3D" id="3.20.20.360">
    <property type="entry name" value="Malate synthase, domain 3"/>
    <property type="match status" value="1"/>
</dbReference>
<keyword evidence="8 13" id="KW-0378">Hydrolase</keyword>
<dbReference type="Gene3D" id="3.30.70.360">
    <property type="match status" value="1"/>
</dbReference>
<evidence type="ECO:0000256" key="10">
    <source>
        <dbReference type="ARBA" id="ARBA00047918"/>
    </source>
</evidence>
<proteinExistence type="inferred from homology"/>
<comment type="similarity">
    <text evidence="2">Belongs to the peptidase M20 family.</text>
</comment>
<comment type="caution">
    <text evidence="13">The sequence shown here is derived from an EMBL/GenBank/DDBJ whole genome shotgun (WGS) entry which is preliminary data.</text>
</comment>
<evidence type="ECO:0000256" key="4">
    <source>
        <dbReference type="ARBA" id="ARBA00022435"/>
    </source>
</evidence>
<dbReference type="SUPFAM" id="SSF53187">
    <property type="entry name" value="Zn-dependent exopeptidases"/>
    <property type="match status" value="1"/>
</dbReference>